<accession>W0JU13</accession>
<organism evidence="1 2">
    <name type="scientific">Halostagnicola larsenii XH-48</name>
    <dbReference type="NCBI Taxonomy" id="797299"/>
    <lineage>
        <taxon>Archaea</taxon>
        <taxon>Methanobacteriati</taxon>
        <taxon>Methanobacteriota</taxon>
        <taxon>Stenosarchaea group</taxon>
        <taxon>Halobacteria</taxon>
        <taxon>Halobacteriales</taxon>
        <taxon>Natrialbaceae</taxon>
        <taxon>Halostagnicola</taxon>
    </lineage>
</organism>
<evidence type="ECO:0000313" key="1">
    <source>
        <dbReference type="EMBL" id="AHG00740.1"/>
    </source>
</evidence>
<evidence type="ECO:0000313" key="2">
    <source>
        <dbReference type="Proteomes" id="UP000019024"/>
    </source>
</evidence>
<keyword evidence="2" id="KW-1185">Reference proteome</keyword>
<dbReference type="EMBL" id="CP007055">
    <property type="protein sequence ID" value="AHG00740.1"/>
    <property type="molecule type" value="Genomic_DNA"/>
</dbReference>
<proteinExistence type="predicted"/>
<dbReference type="OrthoDB" id="198497at2157"/>
<protein>
    <recommendedName>
        <fullName evidence="3">Integrase</fullName>
    </recommendedName>
</protein>
<dbReference type="GeneID" id="43330755"/>
<dbReference type="Proteomes" id="UP000019024">
    <property type="component" value="Chromosome"/>
</dbReference>
<sequence>MSPHGFRKGAITHMLNLGKPKDVAFKRMNVGCEVLEAHYDRRNKAEQMGTRCRYLEDL</sequence>
<dbReference type="eggNOG" id="arCOG01250">
    <property type="taxonomic scope" value="Archaea"/>
</dbReference>
<name>W0JU13_9EURY</name>
<dbReference type="RefSeq" id="WP_157231300.1">
    <property type="nucleotide sequence ID" value="NZ_CP007055.1"/>
</dbReference>
<dbReference type="HOGENOM" id="CLU_2968342_0_0_2"/>
<evidence type="ECO:0008006" key="3">
    <source>
        <dbReference type="Google" id="ProtNLM"/>
    </source>
</evidence>
<dbReference type="AlphaFoldDB" id="W0JU13"/>
<gene>
    <name evidence="1" type="ORF">HALLA_05865</name>
</gene>
<dbReference type="KEGG" id="hlr:HALLA_05865"/>
<reference evidence="1 2" key="1">
    <citation type="submission" date="2014-01" db="EMBL/GenBank/DDBJ databases">
        <authorList>
            <consortium name="DOE Joint Genome Institute"/>
            <person name="Anderson I."/>
            <person name="Huntemann M."/>
            <person name="Han J."/>
            <person name="Chen A."/>
            <person name="Kyrpides N."/>
            <person name="Mavromatis K."/>
            <person name="Markowitz V."/>
            <person name="Palaniappan K."/>
            <person name="Ivanova N."/>
            <person name="Schaumberg A."/>
            <person name="Pati A."/>
            <person name="Liolios K."/>
            <person name="Nordberg H.P."/>
            <person name="Cantor M.N."/>
            <person name="Hua S.X."/>
            <person name="Woyke T."/>
        </authorList>
    </citation>
    <scope>NUCLEOTIDE SEQUENCE [LARGE SCALE GENOMIC DNA]</scope>
    <source>
        <strain evidence="1 2">XH-48</strain>
    </source>
</reference>